<keyword evidence="1" id="KW-0966">Cell projection</keyword>
<sequence length="39" mass="4303">MSEFNPPLGSSDPSVFEDNVKRLDKLVNGPATEVPDPFR</sequence>
<organism evidence="1 2">
    <name type="scientific">Klebsiella pneumoniae subsp. pneumoniae</name>
    <dbReference type="NCBI Taxonomy" id="72407"/>
    <lineage>
        <taxon>Bacteria</taxon>
        <taxon>Pseudomonadati</taxon>
        <taxon>Pseudomonadota</taxon>
        <taxon>Gammaproteobacteria</taxon>
        <taxon>Enterobacterales</taxon>
        <taxon>Enterobacteriaceae</taxon>
        <taxon>Klebsiella/Raoultella group</taxon>
        <taxon>Klebsiella</taxon>
        <taxon>Klebsiella pneumoniae complex</taxon>
    </lineage>
</organism>
<dbReference type="AlphaFoldDB" id="A0A377YWQ2"/>
<gene>
    <name evidence="1" type="ORF">NCTC9504_00252</name>
</gene>
<proteinExistence type="predicted"/>
<dbReference type="EMBL" id="UGMA01000003">
    <property type="protein sequence ID" value="STU55237.1"/>
    <property type="molecule type" value="Genomic_DNA"/>
</dbReference>
<reference evidence="1 2" key="1">
    <citation type="submission" date="2018-06" db="EMBL/GenBank/DDBJ databases">
        <authorList>
            <consortium name="Pathogen Informatics"/>
            <person name="Doyle S."/>
        </authorList>
    </citation>
    <scope>NUCLEOTIDE SEQUENCE [LARGE SCALE GENOMIC DNA]</scope>
    <source>
        <strain evidence="1 2">NCTC9504</strain>
    </source>
</reference>
<dbReference type="Proteomes" id="UP000254020">
    <property type="component" value="Unassembled WGS sequence"/>
</dbReference>
<keyword evidence="1" id="KW-0969">Cilium</keyword>
<evidence type="ECO:0000313" key="1">
    <source>
        <dbReference type="EMBL" id="STU55237.1"/>
    </source>
</evidence>
<evidence type="ECO:0000313" key="2">
    <source>
        <dbReference type="Proteomes" id="UP000254020"/>
    </source>
</evidence>
<name>A0A377YWQ2_KLEPN</name>
<keyword evidence="1" id="KW-0282">Flagellum</keyword>
<accession>A0A377YWQ2</accession>
<protein>
    <submittedName>
        <fullName evidence="1">Flagellar biosynthesis, cell-distal portion of basal-body rod</fullName>
    </submittedName>
</protein>